<keyword evidence="2 4" id="KW-0547">Nucleotide-binding</keyword>
<dbReference type="Proteomes" id="UP000598146">
    <property type="component" value="Unassembled WGS sequence"/>
</dbReference>
<dbReference type="PROSITE" id="PS50975">
    <property type="entry name" value="ATP_GRASP"/>
    <property type="match status" value="1"/>
</dbReference>
<organism evidence="6 7">
    <name type="scientific">Actinoplanes aureus</name>
    <dbReference type="NCBI Taxonomy" id="2792083"/>
    <lineage>
        <taxon>Bacteria</taxon>
        <taxon>Bacillati</taxon>
        <taxon>Actinomycetota</taxon>
        <taxon>Actinomycetes</taxon>
        <taxon>Micromonosporales</taxon>
        <taxon>Micromonosporaceae</taxon>
        <taxon>Actinoplanes</taxon>
    </lineage>
</organism>
<dbReference type="Gene3D" id="3.30.470.20">
    <property type="entry name" value="ATP-grasp fold, B domain"/>
    <property type="match status" value="1"/>
</dbReference>
<evidence type="ECO:0000256" key="3">
    <source>
        <dbReference type="ARBA" id="ARBA00022840"/>
    </source>
</evidence>
<proteinExistence type="predicted"/>
<name>A0A931G0X1_9ACTN</name>
<dbReference type="EMBL" id="JADQTO010000020">
    <property type="protein sequence ID" value="MBG0566370.1"/>
    <property type="molecule type" value="Genomic_DNA"/>
</dbReference>
<keyword evidence="1" id="KW-0436">Ligase</keyword>
<protein>
    <submittedName>
        <fullName evidence="6">ATP-grasp domain-containing protein</fullName>
    </submittedName>
</protein>
<evidence type="ECO:0000313" key="6">
    <source>
        <dbReference type="EMBL" id="MBG0566370.1"/>
    </source>
</evidence>
<dbReference type="RefSeq" id="WP_196418150.1">
    <property type="nucleotide sequence ID" value="NZ_JADQTO010000020.1"/>
</dbReference>
<dbReference type="GO" id="GO:0046872">
    <property type="term" value="F:metal ion binding"/>
    <property type="evidence" value="ECO:0007669"/>
    <property type="project" value="InterPro"/>
</dbReference>
<dbReference type="SUPFAM" id="SSF56059">
    <property type="entry name" value="Glutathione synthetase ATP-binding domain-like"/>
    <property type="match status" value="1"/>
</dbReference>
<dbReference type="AlphaFoldDB" id="A0A931G0X1"/>
<dbReference type="InterPro" id="IPR052032">
    <property type="entry name" value="ATP-dep_AA_Ligase"/>
</dbReference>
<sequence length="420" mass="44846">MNSSRTADDALPIVAVLYDGGGAAGPTEIVSAAKGQCRVLFVCDYAAAGPRRQRRLIEAAGPTLDVTGARPDSVAEQLCDAGAEGLVTFSEARLTEAARIAELAGLTFHSRDVMRRCTDKEAQRDALAAAGLDHVRYQTVDEADELSIALDKVGLPAVIKPVTGVGSRNTTQVNTLAEGHRALLAIRESGWAGPVIVEELLVGDRSSAGPDWGDYVSVESLVCDDEIRPVCVTGKFPLAKPFRESGVVIPSTLAPADAARAVDLAVAAVRALGVRHGVTHTELKLTAEGPRVIEVNARVGGYVPELLYRSTGFDLIRAALLLALGELPEVPPLVFRTVEFEYFLQPPVEAAELVDLAGIRQARAIEGVHRVDRQLDPGDRIDWRDGTRSHVLIAHGSVASHADATRVCQAIRETIRPRYA</sequence>
<keyword evidence="3 4" id="KW-0067">ATP-binding</keyword>
<dbReference type="PANTHER" id="PTHR43585">
    <property type="entry name" value="FUMIPYRROLE BIOSYNTHESIS PROTEIN C"/>
    <property type="match status" value="1"/>
</dbReference>
<dbReference type="PANTHER" id="PTHR43585:SF2">
    <property type="entry name" value="ATP-GRASP ENZYME FSQD"/>
    <property type="match status" value="1"/>
</dbReference>
<reference evidence="6" key="1">
    <citation type="submission" date="2020-11" db="EMBL/GenBank/DDBJ databases">
        <title>Isolation and identification of active actinomycetes.</title>
        <authorList>
            <person name="Sun X."/>
        </authorList>
    </citation>
    <scope>NUCLEOTIDE SEQUENCE</scope>
    <source>
        <strain evidence="6">NEAU-A11</strain>
    </source>
</reference>
<evidence type="ECO:0000256" key="4">
    <source>
        <dbReference type="PROSITE-ProRule" id="PRU00409"/>
    </source>
</evidence>
<keyword evidence="7" id="KW-1185">Reference proteome</keyword>
<dbReference type="InterPro" id="IPR011761">
    <property type="entry name" value="ATP-grasp"/>
</dbReference>
<evidence type="ECO:0000259" key="5">
    <source>
        <dbReference type="PROSITE" id="PS50975"/>
    </source>
</evidence>
<evidence type="ECO:0000256" key="2">
    <source>
        <dbReference type="ARBA" id="ARBA00022741"/>
    </source>
</evidence>
<dbReference type="GO" id="GO:0016874">
    <property type="term" value="F:ligase activity"/>
    <property type="evidence" value="ECO:0007669"/>
    <property type="project" value="UniProtKB-KW"/>
</dbReference>
<dbReference type="SMART" id="SM01209">
    <property type="entry name" value="GARS_A"/>
    <property type="match status" value="1"/>
</dbReference>
<accession>A0A931G0X1</accession>
<comment type="caution">
    <text evidence="6">The sequence shown here is derived from an EMBL/GenBank/DDBJ whole genome shotgun (WGS) entry which is preliminary data.</text>
</comment>
<evidence type="ECO:0000313" key="7">
    <source>
        <dbReference type="Proteomes" id="UP000598146"/>
    </source>
</evidence>
<dbReference type="Pfam" id="PF13535">
    <property type="entry name" value="ATP-grasp_4"/>
    <property type="match status" value="1"/>
</dbReference>
<gene>
    <name evidence="6" type="ORF">I4J89_33475</name>
</gene>
<evidence type="ECO:0000256" key="1">
    <source>
        <dbReference type="ARBA" id="ARBA00022598"/>
    </source>
</evidence>
<feature type="domain" description="ATP-grasp" evidence="5">
    <location>
        <begin position="124"/>
        <end position="324"/>
    </location>
</feature>
<dbReference type="GO" id="GO:0005524">
    <property type="term" value="F:ATP binding"/>
    <property type="evidence" value="ECO:0007669"/>
    <property type="project" value="UniProtKB-UniRule"/>
</dbReference>